<sequence>MLSPMEIQGVGGVSLNEHWERHHGGAAQAYLGSCVPGFPNFFTLMGPNTVTGHHSVIYTVECQINFLVRLITPILRRPRDVTVRARDAGRRARGFRVVAARAGEVGLEFRLHELGIGSTDGRQYRHVSAVSVLVLVAERVYSGRRFRV</sequence>
<dbReference type="PANTHER" id="PTHR42877">
    <property type="entry name" value="L-ORNITHINE N(5)-MONOOXYGENASE-RELATED"/>
    <property type="match status" value="1"/>
</dbReference>
<dbReference type="OrthoDB" id="74360at2759"/>
<reference evidence="2 3" key="2">
    <citation type="journal article" date="2021" name="Curr. Genet.">
        <title>Genetic response to nitrogen starvation in the aggressive Eucalyptus foliar pathogen Teratosphaeria destructans.</title>
        <authorList>
            <person name="Havenga M."/>
            <person name="Wingfield B.D."/>
            <person name="Wingfield M.J."/>
            <person name="Dreyer L.L."/>
            <person name="Roets F."/>
            <person name="Aylward J."/>
        </authorList>
    </citation>
    <scope>NUCLEOTIDE SEQUENCE [LARGE SCALE GENOMIC DNA]</scope>
    <source>
        <strain evidence="2">CMW44962</strain>
    </source>
</reference>
<evidence type="ECO:0000313" key="2">
    <source>
        <dbReference type="EMBL" id="KAH9825645.1"/>
    </source>
</evidence>
<comment type="caution">
    <text evidence="2">The sequence shown here is derived from an EMBL/GenBank/DDBJ whole genome shotgun (WGS) entry which is preliminary data.</text>
</comment>
<dbReference type="InterPro" id="IPR051209">
    <property type="entry name" value="FAD-bind_Monooxygenase_sf"/>
</dbReference>
<evidence type="ECO:0000313" key="3">
    <source>
        <dbReference type="Proteomes" id="UP001138500"/>
    </source>
</evidence>
<dbReference type="EMBL" id="RIBY02002090">
    <property type="protein sequence ID" value="KAH9825645.1"/>
    <property type="molecule type" value="Genomic_DNA"/>
</dbReference>
<proteinExistence type="inferred from homology"/>
<dbReference type="Proteomes" id="UP001138500">
    <property type="component" value="Unassembled WGS sequence"/>
</dbReference>
<accession>A0A9W7SNK6</accession>
<evidence type="ECO:0000256" key="1">
    <source>
        <dbReference type="ARBA" id="ARBA00010139"/>
    </source>
</evidence>
<dbReference type="PANTHER" id="PTHR42877:SF5">
    <property type="entry name" value="L-ORNITHINE N(5)-MONOOXYGENASE-RELATED"/>
    <property type="match status" value="1"/>
</dbReference>
<reference evidence="2 3" key="1">
    <citation type="journal article" date="2018" name="IMA Fungus">
        <title>IMA Genome-F 10: Nine draft genome sequences of Claviceps purpurea s.lat., including C. arundinis, C. humidiphila, and C. cf. spartinae, pseudomolecules for the pitch canker pathogen Fusarium circinatum, draft genome of Davidsoniella eucalypti, Grosmannia galeiformis, Quambalaria eucalypti, and Teratosphaeria destructans.</title>
        <authorList>
            <person name="Wingfield B.D."/>
            <person name="Liu M."/>
            <person name="Nguyen H.D."/>
            <person name="Lane F.A."/>
            <person name="Morgan S.W."/>
            <person name="De Vos L."/>
            <person name="Wilken P.M."/>
            <person name="Duong T.A."/>
            <person name="Aylward J."/>
            <person name="Coetzee M.P."/>
            <person name="Dadej K."/>
            <person name="De Beer Z.W."/>
            <person name="Findlay W."/>
            <person name="Havenga M."/>
            <person name="Kolarik M."/>
            <person name="Menzies J.G."/>
            <person name="Naidoo K."/>
            <person name="Pochopski O."/>
            <person name="Shoukouhi P."/>
            <person name="Santana Q.C."/>
            <person name="Seifert K.A."/>
            <person name="Soal N."/>
            <person name="Steenkamp E.T."/>
            <person name="Tatham C.T."/>
            <person name="van der Nest M.A."/>
            <person name="Wingfield M.J."/>
        </authorList>
    </citation>
    <scope>NUCLEOTIDE SEQUENCE [LARGE SCALE GENOMIC DNA]</scope>
    <source>
        <strain evidence="2">CMW44962</strain>
    </source>
</reference>
<name>A0A9W7SNK6_9PEZI</name>
<comment type="similarity">
    <text evidence="1">Belongs to the FAD-binding monooxygenase family.</text>
</comment>
<dbReference type="InterPro" id="IPR036188">
    <property type="entry name" value="FAD/NAD-bd_sf"/>
</dbReference>
<gene>
    <name evidence="2" type="ORF">Tdes44962_MAKER04087</name>
</gene>
<protein>
    <submittedName>
        <fullName evidence="2">L-lysine 6-monooxygenase (NADPH-requiring)</fullName>
    </submittedName>
</protein>
<dbReference type="AlphaFoldDB" id="A0A9W7SNK6"/>
<keyword evidence="3" id="KW-1185">Reference proteome</keyword>
<dbReference type="Gene3D" id="3.50.50.60">
    <property type="entry name" value="FAD/NAD(P)-binding domain"/>
    <property type="match status" value="1"/>
</dbReference>
<organism evidence="2 3">
    <name type="scientific">Teratosphaeria destructans</name>
    <dbReference type="NCBI Taxonomy" id="418781"/>
    <lineage>
        <taxon>Eukaryota</taxon>
        <taxon>Fungi</taxon>
        <taxon>Dikarya</taxon>
        <taxon>Ascomycota</taxon>
        <taxon>Pezizomycotina</taxon>
        <taxon>Dothideomycetes</taxon>
        <taxon>Dothideomycetidae</taxon>
        <taxon>Mycosphaerellales</taxon>
        <taxon>Teratosphaeriaceae</taxon>
        <taxon>Teratosphaeria</taxon>
    </lineage>
</organism>